<gene>
    <name evidence="1" type="ORF">M9H77_35207</name>
</gene>
<evidence type="ECO:0000313" key="1">
    <source>
        <dbReference type="EMBL" id="KAI5649202.1"/>
    </source>
</evidence>
<sequence>MEAINPVRVMLFWDSEIAREVHGPYFTGTIRKSWTLPMNRIILHVELDRNTTTLPEHITTVTQMVSDEPFVLYITANNDDDEIDGLDEDDVVSSQSKSDDDNDPEEGEF</sequence>
<comment type="caution">
    <text evidence="1">The sequence shown here is derived from an EMBL/GenBank/DDBJ whole genome shotgun (WGS) entry which is preliminary data.</text>
</comment>
<evidence type="ECO:0000313" key="2">
    <source>
        <dbReference type="Proteomes" id="UP001060085"/>
    </source>
</evidence>
<name>A0ACB9ZSL9_CATRO</name>
<organism evidence="1 2">
    <name type="scientific">Catharanthus roseus</name>
    <name type="common">Madagascar periwinkle</name>
    <name type="synonym">Vinca rosea</name>
    <dbReference type="NCBI Taxonomy" id="4058"/>
    <lineage>
        <taxon>Eukaryota</taxon>
        <taxon>Viridiplantae</taxon>
        <taxon>Streptophyta</taxon>
        <taxon>Embryophyta</taxon>
        <taxon>Tracheophyta</taxon>
        <taxon>Spermatophyta</taxon>
        <taxon>Magnoliopsida</taxon>
        <taxon>eudicotyledons</taxon>
        <taxon>Gunneridae</taxon>
        <taxon>Pentapetalae</taxon>
        <taxon>asterids</taxon>
        <taxon>lamiids</taxon>
        <taxon>Gentianales</taxon>
        <taxon>Apocynaceae</taxon>
        <taxon>Rauvolfioideae</taxon>
        <taxon>Vinceae</taxon>
        <taxon>Catharanthinae</taxon>
        <taxon>Catharanthus</taxon>
    </lineage>
</organism>
<dbReference type="EMBL" id="CM044708">
    <property type="protein sequence ID" value="KAI5649202.1"/>
    <property type="molecule type" value="Genomic_DNA"/>
</dbReference>
<reference evidence="2" key="1">
    <citation type="journal article" date="2023" name="Nat. Plants">
        <title>Single-cell RNA sequencing provides a high-resolution roadmap for understanding the multicellular compartmentation of specialized metabolism.</title>
        <authorList>
            <person name="Sun S."/>
            <person name="Shen X."/>
            <person name="Li Y."/>
            <person name="Li Y."/>
            <person name="Wang S."/>
            <person name="Li R."/>
            <person name="Zhang H."/>
            <person name="Shen G."/>
            <person name="Guo B."/>
            <person name="Wei J."/>
            <person name="Xu J."/>
            <person name="St-Pierre B."/>
            <person name="Chen S."/>
            <person name="Sun C."/>
        </authorList>
    </citation>
    <scope>NUCLEOTIDE SEQUENCE [LARGE SCALE GENOMIC DNA]</scope>
</reference>
<accession>A0ACB9ZSL9</accession>
<dbReference type="Proteomes" id="UP001060085">
    <property type="component" value="Linkage Group LG08"/>
</dbReference>
<proteinExistence type="predicted"/>
<keyword evidence="2" id="KW-1185">Reference proteome</keyword>
<protein>
    <submittedName>
        <fullName evidence="1">Uncharacterized protein</fullName>
    </submittedName>
</protein>